<evidence type="ECO:0000256" key="4">
    <source>
        <dbReference type="ARBA" id="ARBA00022970"/>
    </source>
</evidence>
<dbReference type="PRINTS" id="PR00337">
    <property type="entry name" value="LEUILEVALBP"/>
</dbReference>
<keyword evidence="8" id="KW-1185">Reference proteome</keyword>
<comment type="similarity">
    <text evidence="1">Belongs to the leucine-binding protein family.</text>
</comment>
<dbReference type="SUPFAM" id="SSF53822">
    <property type="entry name" value="Periplasmic binding protein-like I"/>
    <property type="match status" value="1"/>
</dbReference>
<reference evidence="8" key="1">
    <citation type="journal article" date="2019" name="Int. J. Syst. Evol. Microbiol.">
        <title>The Global Catalogue of Microorganisms (GCM) 10K type strain sequencing project: providing services to taxonomists for standard genome sequencing and annotation.</title>
        <authorList>
            <consortium name="The Broad Institute Genomics Platform"/>
            <consortium name="The Broad Institute Genome Sequencing Center for Infectious Disease"/>
            <person name="Wu L."/>
            <person name="Ma J."/>
        </authorList>
    </citation>
    <scope>NUCLEOTIDE SEQUENCE [LARGE SCALE GENOMIC DNA]</scope>
    <source>
        <strain evidence="8">NBRC 102520</strain>
    </source>
</reference>
<evidence type="ECO:0000256" key="2">
    <source>
        <dbReference type="ARBA" id="ARBA00022448"/>
    </source>
</evidence>
<evidence type="ECO:0000256" key="3">
    <source>
        <dbReference type="ARBA" id="ARBA00022729"/>
    </source>
</evidence>
<keyword evidence="4" id="KW-0029">Amino-acid transport</keyword>
<proteinExistence type="inferred from homology"/>
<evidence type="ECO:0000259" key="6">
    <source>
        <dbReference type="Pfam" id="PF13458"/>
    </source>
</evidence>
<protein>
    <recommendedName>
        <fullName evidence="6">Leucine-binding protein domain-containing protein</fullName>
    </recommendedName>
</protein>
<dbReference type="CDD" id="cd06342">
    <property type="entry name" value="PBP1_ABC_LIVBP-like"/>
    <property type="match status" value="1"/>
</dbReference>
<feature type="chain" id="PRO_5045162366" description="Leucine-binding protein domain-containing protein" evidence="5">
    <location>
        <begin position="23"/>
        <end position="389"/>
    </location>
</feature>
<dbReference type="InterPro" id="IPR028082">
    <property type="entry name" value="Peripla_BP_I"/>
</dbReference>
<evidence type="ECO:0000256" key="1">
    <source>
        <dbReference type="ARBA" id="ARBA00010062"/>
    </source>
</evidence>
<feature type="domain" description="Leucine-binding protein" evidence="6">
    <location>
        <begin position="34"/>
        <end position="376"/>
    </location>
</feature>
<dbReference type="Proteomes" id="UP001156905">
    <property type="component" value="Unassembled WGS sequence"/>
</dbReference>
<feature type="signal peptide" evidence="5">
    <location>
        <begin position="1"/>
        <end position="22"/>
    </location>
</feature>
<evidence type="ECO:0000256" key="5">
    <source>
        <dbReference type="SAM" id="SignalP"/>
    </source>
</evidence>
<organism evidence="7 8">
    <name type="scientific">Bradyrhizobium iriomotense</name>
    <dbReference type="NCBI Taxonomy" id="441950"/>
    <lineage>
        <taxon>Bacteria</taxon>
        <taxon>Pseudomonadati</taxon>
        <taxon>Pseudomonadota</taxon>
        <taxon>Alphaproteobacteria</taxon>
        <taxon>Hyphomicrobiales</taxon>
        <taxon>Nitrobacteraceae</taxon>
        <taxon>Bradyrhizobium</taxon>
    </lineage>
</organism>
<dbReference type="InterPro" id="IPR028081">
    <property type="entry name" value="Leu-bd"/>
</dbReference>
<dbReference type="Gene3D" id="3.40.50.2300">
    <property type="match status" value="2"/>
</dbReference>
<gene>
    <name evidence="7" type="ORF">GCM10007857_30640</name>
</gene>
<dbReference type="PANTHER" id="PTHR47151">
    <property type="entry name" value="LEU/ILE/VAL-BINDING ABC TRANSPORTER SUBUNIT"/>
    <property type="match status" value="1"/>
</dbReference>
<accession>A0ABQ6AW09</accession>
<sequence length="389" mass="40343">MTGRRGALPLLVSLLVLPVAVAAPAAAQLGGRDVKIGIGGPMTTTSAGFGVEMKQAVELAVDERNDAGGVAGARVTAVTVDDKADAETGKAVAKGFCDDPAILGVVGHVNSGVAIATGKVYAECGLAVITPMASNPKVTESGFATIFRLTNRDDRKGPGLARYLTQKMGKTRALVVDDGTPYGVGLADQFVAGFGTGGTVVARKSVQVGEKDFSDFVKSFPADFDVLFFAGIREGALILKEMRAQGRTQLFACGDGCWDTKAFIQAAEGAATQAEGVRILSAAPAIGTVPGSSEFGARYTAKYGPINNYAASSYDSGRVLMAAIAEAAKDKQGLPTRADVVAALRKLTFQGIAYAKPVQWTEKGDNKSAVIFVNVVEGDHFKQIDQIGE</sequence>
<comment type="caution">
    <text evidence="7">The sequence shown here is derived from an EMBL/GenBank/DDBJ whole genome shotgun (WGS) entry which is preliminary data.</text>
</comment>
<dbReference type="PANTHER" id="PTHR47151:SF2">
    <property type="entry name" value="AMINO ACID BINDING PROTEIN"/>
    <property type="match status" value="1"/>
</dbReference>
<dbReference type="EMBL" id="BSOW01000009">
    <property type="protein sequence ID" value="GLR86353.1"/>
    <property type="molecule type" value="Genomic_DNA"/>
</dbReference>
<dbReference type="Pfam" id="PF13458">
    <property type="entry name" value="Peripla_BP_6"/>
    <property type="match status" value="1"/>
</dbReference>
<evidence type="ECO:0000313" key="8">
    <source>
        <dbReference type="Proteomes" id="UP001156905"/>
    </source>
</evidence>
<name>A0ABQ6AW09_9BRAD</name>
<evidence type="ECO:0000313" key="7">
    <source>
        <dbReference type="EMBL" id="GLR86353.1"/>
    </source>
</evidence>
<keyword evidence="3 5" id="KW-0732">Signal</keyword>
<dbReference type="RefSeq" id="WP_284266632.1">
    <property type="nucleotide sequence ID" value="NZ_BSOW01000009.1"/>
</dbReference>
<keyword evidence="2" id="KW-0813">Transport</keyword>
<dbReference type="InterPro" id="IPR000709">
    <property type="entry name" value="Leu_Ile_Val-bd"/>
</dbReference>